<name>A0A502GAL6_9GAMM</name>
<organism evidence="4 5">
    <name type="scientific">Ewingella americana</name>
    <dbReference type="NCBI Taxonomy" id="41202"/>
    <lineage>
        <taxon>Bacteria</taxon>
        <taxon>Pseudomonadati</taxon>
        <taxon>Pseudomonadota</taxon>
        <taxon>Gammaproteobacteria</taxon>
        <taxon>Enterobacterales</taxon>
        <taxon>Yersiniaceae</taxon>
        <taxon>Ewingella</taxon>
    </lineage>
</organism>
<dbReference type="SUPFAM" id="SSF51338">
    <property type="entry name" value="Composite domain of metallo-dependent hydrolases"/>
    <property type="match status" value="1"/>
</dbReference>
<sequence length="494" mass="54205">MATGRITRIRAGWVVGYAEGDHRLFERGEVVYQGDRVLYIGHDYRGAVDEEISAPDALVGPGFVDLDALGDLDTTVLGFDNQPGWQKGRVVAADWPRRDLLSREQLDFNKLYAYTHLLLNGITSALPITSILYREWAEDLDEYLHAAEVAESLGLRMWLGPAFMSGHNVVETNGTIGARFNEKRGLQGLDDAVTFAQEIRARGNPLLSAALTPDRIEGCTEGLLQALSQAVNELHCPTRLHCCQSELEVNEIAARFGGRSSLQVLEDFGLLHQHMLLPHGQFLGGKDPTTQSIGQDIARLASSGASLVACPLVSGRHAKYMEQYSALRQAKINIALGTDTFPPDMVTNMHLGTVLSRVVSGNVAAASAADYYRMATIGGADALGRPDLGRLCAGAQADIIFYDLSQPAIGQVFDPITAMVINGNGRDVSHVIVAGEKVLWDRQLVKRQIDLDQLHRQAQKQLGELMQTYPERSFRHPPVEAIFRPSFEVVRRSV</sequence>
<dbReference type="GO" id="GO:0016810">
    <property type="term" value="F:hydrolase activity, acting on carbon-nitrogen (but not peptide) bonds"/>
    <property type="evidence" value="ECO:0007669"/>
    <property type="project" value="InterPro"/>
</dbReference>
<dbReference type="InterPro" id="IPR011059">
    <property type="entry name" value="Metal-dep_hydrolase_composite"/>
</dbReference>
<dbReference type="Gene3D" id="3.20.20.140">
    <property type="entry name" value="Metal-dependent hydrolases"/>
    <property type="match status" value="1"/>
</dbReference>
<reference evidence="4 5" key="1">
    <citation type="journal article" date="2019" name="Environ. Microbiol.">
        <title>Species interactions and distinct microbial communities in high Arctic permafrost affected cryosols are associated with the CH4 and CO2 gas fluxes.</title>
        <authorList>
            <person name="Altshuler I."/>
            <person name="Hamel J."/>
            <person name="Turney S."/>
            <person name="Magnuson E."/>
            <person name="Levesque R."/>
            <person name="Greer C."/>
            <person name="Whyte L.G."/>
        </authorList>
    </citation>
    <scope>NUCLEOTIDE SEQUENCE [LARGE SCALE GENOMIC DNA]</scope>
    <source>
        <strain evidence="4 5">E4</strain>
    </source>
</reference>
<proteinExistence type="inferred from homology"/>
<dbReference type="InterPro" id="IPR050287">
    <property type="entry name" value="MTA/SAH_deaminase"/>
</dbReference>
<dbReference type="InterPro" id="IPR032466">
    <property type="entry name" value="Metal_Hydrolase"/>
</dbReference>
<dbReference type="Gene3D" id="2.30.40.10">
    <property type="entry name" value="Urease, subunit C, domain 1"/>
    <property type="match status" value="1"/>
</dbReference>
<keyword evidence="5" id="KW-1185">Reference proteome</keyword>
<protein>
    <submittedName>
        <fullName evidence="4">Ethylammeline chlorohydrolase</fullName>
    </submittedName>
</protein>
<dbReference type="NCBIfam" id="NF004801">
    <property type="entry name" value="PRK06151.1"/>
    <property type="match status" value="1"/>
</dbReference>
<dbReference type="PANTHER" id="PTHR43794:SF11">
    <property type="entry name" value="AMIDOHYDROLASE-RELATED DOMAIN-CONTAINING PROTEIN"/>
    <property type="match status" value="1"/>
</dbReference>
<dbReference type="EMBL" id="RCZD01000009">
    <property type="protein sequence ID" value="TPG59237.1"/>
    <property type="molecule type" value="Genomic_DNA"/>
</dbReference>
<dbReference type="OrthoDB" id="9807210at2"/>
<dbReference type="AlphaFoldDB" id="A0A502GAL6"/>
<gene>
    <name evidence="4" type="ORF">EAH77_16575</name>
</gene>
<dbReference type="InterPro" id="IPR006680">
    <property type="entry name" value="Amidohydro-rel"/>
</dbReference>
<evidence type="ECO:0000256" key="1">
    <source>
        <dbReference type="ARBA" id="ARBA00006745"/>
    </source>
</evidence>
<dbReference type="PANTHER" id="PTHR43794">
    <property type="entry name" value="AMINOHYDROLASE SSNA-RELATED"/>
    <property type="match status" value="1"/>
</dbReference>
<comment type="similarity">
    <text evidence="1">Belongs to the metallo-dependent hydrolases superfamily. ATZ/TRZ family.</text>
</comment>
<evidence type="ECO:0000313" key="4">
    <source>
        <dbReference type="EMBL" id="TPG59237.1"/>
    </source>
</evidence>
<evidence type="ECO:0000313" key="5">
    <source>
        <dbReference type="Proteomes" id="UP000317663"/>
    </source>
</evidence>
<dbReference type="RefSeq" id="WP_140473906.1">
    <property type="nucleotide sequence ID" value="NZ_RCZD01000009.1"/>
</dbReference>
<evidence type="ECO:0000256" key="2">
    <source>
        <dbReference type="ARBA" id="ARBA00022801"/>
    </source>
</evidence>
<comment type="caution">
    <text evidence="4">The sequence shown here is derived from an EMBL/GenBank/DDBJ whole genome shotgun (WGS) entry which is preliminary data.</text>
</comment>
<accession>A0A502GAL6</accession>
<evidence type="ECO:0000259" key="3">
    <source>
        <dbReference type="Pfam" id="PF01979"/>
    </source>
</evidence>
<dbReference type="Pfam" id="PF01979">
    <property type="entry name" value="Amidohydro_1"/>
    <property type="match status" value="1"/>
</dbReference>
<feature type="domain" description="Amidohydrolase-related" evidence="3">
    <location>
        <begin position="104"/>
        <end position="438"/>
    </location>
</feature>
<dbReference type="Proteomes" id="UP000317663">
    <property type="component" value="Unassembled WGS sequence"/>
</dbReference>
<dbReference type="SUPFAM" id="SSF51556">
    <property type="entry name" value="Metallo-dependent hydrolases"/>
    <property type="match status" value="1"/>
</dbReference>
<keyword evidence="2 4" id="KW-0378">Hydrolase</keyword>